<keyword evidence="7" id="KW-0067">ATP-binding</keyword>
<dbReference type="RefSeq" id="WP_307632249.1">
    <property type="nucleotide sequence ID" value="NZ_JAPHEH010000001.1"/>
</dbReference>
<dbReference type="SUPFAM" id="SSF47384">
    <property type="entry name" value="Homodimeric domain of signal transducing histidine kinase"/>
    <property type="match status" value="1"/>
</dbReference>
<organism evidence="7 8">
    <name type="scientific">Thiovibrio frasassiensis</name>
    <dbReference type="NCBI Taxonomy" id="2984131"/>
    <lineage>
        <taxon>Bacteria</taxon>
        <taxon>Pseudomonadati</taxon>
        <taxon>Thermodesulfobacteriota</taxon>
        <taxon>Desulfobulbia</taxon>
        <taxon>Desulfobulbales</taxon>
        <taxon>Thiovibrionaceae</taxon>
        <taxon>Thiovibrio</taxon>
    </lineage>
</organism>
<dbReference type="CDD" id="cd17569">
    <property type="entry name" value="REC_HupR-like"/>
    <property type="match status" value="1"/>
</dbReference>
<dbReference type="GO" id="GO:0005524">
    <property type="term" value="F:ATP binding"/>
    <property type="evidence" value="ECO:0007669"/>
    <property type="project" value="UniProtKB-KW"/>
</dbReference>
<dbReference type="EC" id="2.7.13.3" evidence="2"/>
<dbReference type="SUPFAM" id="SSF55874">
    <property type="entry name" value="ATPase domain of HSP90 chaperone/DNA topoisomerase II/histidine kinase"/>
    <property type="match status" value="1"/>
</dbReference>
<dbReference type="GO" id="GO:0000155">
    <property type="term" value="F:phosphorelay sensor kinase activity"/>
    <property type="evidence" value="ECO:0007669"/>
    <property type="project" value="InterPro"/>
</dbReference>
<accession>A0A9X4MCW0</accession>
<dbReference type="InterPro" id="IPR003661">
    <property type="entry name" value="HisK_dim/P_dom"/>
</dbReference>
<dbReference type="SMART" id="SM00388">
    <property type="entry name" value="HisKA"/>
    <property type="match status" value="1"/>
</dbReference>
<evidence type="ECO:0000259" key="5">
    <source>
        <dbReference type="PROSITE" id="PS50109"/>
    </source>
</evidence>
<dbReference type="Pfam" id="PF02518">
    <property type="entry name" value="HATPase_c"/>
    <property type="match status" value="1"/>
</dbReference>
<gene>
    <name evidence="7" type="ORF">OLX77_03755</name>
</gene>
<dbReference type="PANTHER" id="PTHR43547:SF2">
    <property type="entry name" value="HYBRID SIGNAL TRANSDUCTION HISTIDINE KINASE C"/>
    <property type="match status" value="1"/>
</dbReference>
<dbReference type="Gene3D" id="1.10.287.130">
    <property type="match status" value="1"/>
</dbReference>
<dbReference type="EMBL" id="JAPHEH010000001">
    <property type="protein sequence ID" value="MDG4475274.1"/>
    <property type="molecule type" value="Genomic_DNA"/>
</dbReference>
<dbReference type="Pfam" id="PF00072">
    <property type="entry name" value="Response_reg"/>
    <property type="match status" value="1"/>
</dbReference>
<dbReference type="InterPro" id="IPR036097">
    <property type="entry name" value="HisK_dim/P_sf"/>
</dbReference>
<evidence type="ECO:0000313" key="8">
    <source>
        <dbReference type="Proteomes" id="UP001154240"/>
    </source>
</evidence>
<proteinExistence type="predicted"/>
<evidence type="ECO:0000256" key="2">
    <source>
        <dbReference type="ARBA" id="ARBA00012438"/>
    </source>
</evidence>
<comment type="caution">
    <text evidence="7">The sequence shown here is derived from an EMBL/GenBank/DDBJ whole genome shotgun (WGS) entry which is preliminary data.</text>
</comment>
<feature type="modified residue" description="4-aspartylphosphate" evidence="4">
    <location>
        <position position="53"/>
    </location>
</feature>
<feature type="domain" description="Histidine kinase" evidence="5">
    <location>
        <begin position="151"/>
        <end position="371"/>
    </location>
</feature>
<dbReference type="Gene3D" id="3.30.565.10">
    <property type="entry name" value="Histidine kinase-like ATPase, C-terminal domain"/>
    <property type="match status" value="1"/>
</dbReference>
<reference evidence="7" key="1">
    <citation type="journal article" date="2022" name="bioRxiv">
        <title>Thiovibrio frasassiensisgen. nov., sp. nov., an autotrophic, elemental sulfur disproportionating bacterium isolated from sulfidic karst sediment, and proposal of Thiovibrionaceae fam. nov.</title>
        <authorList>
            <person name="Aronson H."/>
            <person name="Thomas C."/>
            <person name="Bhattacharyya M."/>
            <person name="Eckstein S."/>
            <person name="Jensen S."/>
            <person name="Barco R."/>
            <person name="Macalady J."/>
            <person name="Amend J."/>
        </authorList>
    </citation>
    <scope>NUCLEOTIDE SEQUENCE</scope>
    <source>
        <strain evidence="7">RS19-109</strain>
    </source>
</reference>
<keyword evidence="7" id="KW-0547">Nucleotide-binding</keyword>
<dbReference type="InterPro" id="IPR011006">
    <property type="entry name" value="CheY-like_superfamily"/>
</dbReference>
<dbReference type="InterPro" id="IPR001789">
    <property type="entry name" value="Sig_transdc_resp-reg_receiver"/>
</dbReference>
<dbReference type="PROSITE" id="PS50109">
    <property type="entry name" value="HIS_KIN"/>
    <property type="match status" value="1"/>
</dbReference>
<evidence type="ECO:0000256" key="4">
    <source>
        <dbReference type="PROSITE-ProRule" id="PRU00169"/>
    </source>
</evidence>
<feature type="domain" description="Response regulatory" evidence="6">
    <location>
        <begin position="4"/>
        <end position="119"/>
    </location>
</feature>
<dbReference type="Gene3D" id="3.40.50.2300">
    <property type="match status" value="1"/>
</dbReference>
<dbReference type="PROSITE" id="PS50110">
    <property type="entry name" value="RESPONSE_REGULATORY"/>
    <property type="match status" value="1"/>
</dbReference>
<keyword evidence="8" id="KW-1185">Reference proteome</keyword>
<comment type="catalytic activity">
    <reaction evidence="1">
        <text>ATP + protein L-histidine = ADP + protein N-phospho-L-histidine.</text>
        <dbReference type="EC" id="2.7.13.3"/>
    </reaction>
</comment>
<dbReference type="InterPro" id="IPR036890">
    <property type="entry name" value="HATPase_C_sf"/>
</dbReference>
<evidence type="ECO:0000259" key="6">
    <source>
        <dbReference type="PROSITE" id="PS50110"/>
    </source>
</evidence>
<sequence length="371" mass="41310">MRQTVLFVDDNPVILKTIELAFAKEEYEVLLASSGEEALRLVEEDTPQVIVSDLRMTGMSGMEFLHQARQRNHFFVGMIFTAYLDIDSIMQAVSDEAVWRYITKPWQDNRELVMAVRNAFQYHEAMTFRRQADEQLQRAERLTALGHLVAGIAHQFNNIDVGILGYVQMALLHKELPEEVRQQLEQVRVCAKRGTEIIKELSTFSDQNAQWGFTCGSLTDTVIEAISFCRKELESAGVQIETELAEECTAVLNFGLVKQLVMNLIRNAAHATLGKKPPTIRIETGRQEENVFVRVTDNGCGISKAYLPKIFDPFFTTKGAQAAPGSEQAAVSGVGLGLSLSQTVAQAHRGLITVHSTPNKGSCFTFSLPKA</sequence>
<evidence type="ECO:0000256" key="1">
    <source>
        <dbReference type="ARBA" id="ARBA00000085"/>
    </source>
</evidence>
<name>A0A9X4MCW0_9BACT</name>
<dbReference type="InterPro" id="IPR004358">
    <property type="entry name" value="Sig_transdc_His_kin-like_C"/>
</dbReference>
<dbReference type="Proteomes" id="UP001154240">
    <property type="component" value="Unassembled WGS sequence"/>
</dbReference>
<evidence type="ECO:0000256" key="3">
    <source>
        <dbReference type="ARBA" id="ARBA00022553"/>
    </source>
</evidence>
<dbReference type="SMART" id="SM00448">
    <property type="entry name" value="REC"/>
    <property type="match status" value="1"/>
</dbReference>
<dbReference type="InterPro" id="IPR003594">
    <property type="entry name" value="HATPase_dom"/>
</dbReference>
<dbReference type="SMART" id="SM00387">
    <property type="entry name" value="HATPase_c"/>
    <property type="match status" value="1"/>
</dbReference>
<reference evidence="7" key="2">
    <citation type="submission" date="2022-10" db="EMBL/GenBank/DDBJ databases">
        <authorList>
            <person name="Aronson H.S."/>
        </authorList>
    </citation>
    <scope>NUCLEOTIDE SEQUENCE</scope>
    <source>
        <strain evidence="7">RS19-109</strain>
    </source>
</reference>
<protein>
    <recommendedName>
        <fullName evidence="2">histidine kinase</fullName>
        <ecNumber evidence="2">2.7.13.3</ecNumber>
    </recommendedName>
</protein>
<dbReference type="InterPro" id="IPR005467">
    <property type="entry name" value="His_kinase_dom"/>
</dbReference>
<keyword evidence="3 4" id="KW-0597">Phosphoprotein</keyword>
<dbReference type="PANTHER" id="PTHR43547">
    <property type="entry name" value="TWO-COMPONENT HISTIDINE KINASE"/>
    <property type="match status" value="1"/>
</dbReference>
<dbReference type="PRINTS" id="PR00344">
    <property type="entry name" value="BCTRLSENSOR"/>
</dbReference>
<dbReference type="Pfam" id="PF00512">
    <property type="entry name" value="HisKA"/>
    <property type="match status" value="1"/>
</dbReference>
<dbReference type="SUPFAM" id="SSF52172">
    <property type="entry name" value="CheY-like"/>
    <property type="match status" value="1"/>
</dbReference>
<dbReference type="AlphaFoldDB" id="A0A9X4MCW0"/>
<evidence type="ECO:0000313" key="7">
    <source>
        <dbReference type="EMBL" id="MDG4475274.1"/>
    </source>
</evidence>